<evidence type="ECO:0000256" key="7">
    <source>
        <dbReference type="SAM" id="MobiDB-lite"/>
    </source>
</evidence>
<dbReference type="GO" id="GO:0016705">
    <property type="term" value="F:oxidoreductase activity, acting on paired donors, with incorporation or reduction of molecular oxygen"/>
    <property type="evidence" value="ECO:0007669"/>
    <property type="project" value="InterPro"/>
</dbReference>
<evidence type="ECO:0000313" key="9">
    <source>
        <dbReference type="Proteomes" id="UP000830729"/>
    </source>
</evidence>
<evidence type="ECO:0000256" key="4">
    <source>
        <dbReference type="ARBA" id="ARBA00023002"/>
    </source>
</evidence>
<dbReference type="GO" id="GO:0005506">
    <property type="term" value="F:iron ion binding"/>
    <property type="evidence" value="ECO:0007669"/>
    <property type="project" value="InterPro"/>
</dbReference>
<proteinExistence type="inferred from homology"/>
<dbReference type="PRINTS" id="PR00385">
    <property type="entry name" value="P450"/>
</dbReference>
<feature type="region of interest" description="Disordered" evidence="7">
    <location>
        <begin position="435"/>
        <end position="475"/>
    </location>
</feature>
<dbReference type="SUPFAM" id="SSF48264">
    <property type="entry name" value="Cytochrome P450"/>
    <property type="match status" value="1"/>
</dbReference>
<keyword evidence="2" id="KW-0349">Heme</keyword>
<evidence type="ECO:0000256" key="1">
    <source>
        <dbReference type="ARBA" id="ARBA00010617"/>
    </source>
</evidence>
<dbReference type="GO" id="GO:0004497">
    <property type="term" value="F:monooxygenase activity"/>
    <property type="evidence" value="ECO:0007669"/>
    <property type="project" value="UniProtKB-KW"/>
</dbReference>
<dbReference type="KEGG" id="halx:M0R89_14095"/>
<accession>A0A8U0HRK2</accession>
<keyword evidence="3" id="KW-0479">Metal-binding</keyword>
<keyword evidence="4" id="KW-0560">Oxidoreductase</keyword>
<dbReference type="InterPro" id="IPR050196">
    <property type="entry name" value="Cytochrome_P450_Monoox"/>
</dbReference>
<dbReference type="Pfam" id="PF00067">
    <property type="entry name" value="p450"/>
    <property type="match status" value="1"/>
</dbReference>
<evidence type="ECO:0000256" key="6">
    <source>
        <dbReference type="ARBA" id="ARBA00023033"/>
    </source>
</evidence>
<dbReference type="Gene3D" id="1.10.630.10">
    <property type="entry name" value="Cytochrome P450"/>
    <property type="match status" value="1"/>
</dbReference>
<keyword evidence="9" id="KW-1185">Reference proteome</keyword>
<dbReference type="Proteomes" id="UP000830729">
    <property type="component" value="Chromosome"/>
</dbReference>
<dbReference type="PANTHER" id="PTHR24291">
    <property type="entry name" value="CYTOCHROME P450 FAMILY 4"/>
    <property type="match status" value="1"/>
</dbReference>
<keyword evidence="5" id="KW-0408">Iron</keyword>
<name>A0A8U0HRK2_9EURY</name>
<evidence type="ECO:0000313" key="8">
    <source>
        <dbReference type="EMBL" id="UPV73665.1"/>
    </source>
</evidence>
<dbReference type="RefSeq" id="WP_248649717.1">
    <property type="nucleotide sequence ID" value="NZ_CP096659.1"/>
</dbReference>
<dbReference type="GO" id="GO:0020037">
    <property type="term" value="F:heme binding"/>
    <property type="evidence" value="ECO:0007669"/>
    <property type="project" value="InterPro"/>
</dbReference>
<dbReference type="EMBL" id="CP096659">
    <property type="protein sequence ID" value="UPV73665.1"/>
    <property type="molecule type" value="Genomic_DNA"/>
</dbReference>
<keyword evidence="6" id="KW-0503">Monooxygenase</keyword>
<dbReference type="AlphaFoldDB" id="A0A8U0HRK2"/>
<dbReference type="PRINTS" id="PR00465">
    <property type="entry name" value="EP450IV"/>
</dbReference>
<dbReference type="CDD" id="cd20620">
    <property type="entry name" value="CYP132-like"/>
    <property type="match status" value="1"/>
</dbReference>
<dbReference type="GeneID" id="72186352"/>
<evidence type="ECO:0000256" key="5">
    <source>
        <dbReference type="ARBA" id="ARBA00023004"/>
    </source>
</evidence>
<feature type="region of interest" description="Disordered" evidence="7">
    <location>
        <begin position="1"/>
        <end position="20"/>
    </location>
</feature>
<reference evidence="8 9" key="1">
    <citation type="submission" date="2022-04" db="EMBL/GenBank/DDBJ databases">
        <title>Diverse halophilic archaea isolated from saline environments.</title>
        <authorList>
            <person name="Cui H.-L."/>
        </authorList>
    </citation>
    <scope>NUCLEOTIDE SEQUENCE [LARGE SCALE GENOMIC DNA]</scope>
    <source>
        <strain evidence="8 9">XZYJT49</strain>
    </source>
</reference>
<evidence type="ECO:0000256" key="2">
    <source>
        <dbReference type="ARBA" id="ARBA00022617"/>
    </source>
</evidence>
<dbReference type="InterPro" id="IPR036396">
    <property type="entry name" value="Cyt_P450_sf"/>
</dbReference>
<dbReference type="PANTHER" id="PTHR24291:SF50">
    <property type="entry name" value="BIFUNCTIONAL ALBAFLAVENONE MONOOXYGENASE_TERPENE SYNTHASE"/>
    <property type="match status" value="1"/>
</dbReference>
<comment type="similarity">
    <text evidence="1">Belongs to the cytochrome P450 family.</text>
</comment>
<gene>
    <name evidence="8" type="ORF">M0R89_14095</name>
</gene>
<organism evidence="8 9">
    <name type="scientific">Halorussus limi</name>
    <dbReference type="NCBI Taxonomy" id="2938695"/>
    <lineage>
        <taxon>Archaea</taxon>
        <taxon>Methanobacteriati</taxon>
        <taxon>Methanobacteriota</taxon>
        <taxon>Stenosarchaea group</taxon>
        <taxon>Halobacteria</taxon>
        <taxon>Halobacteriales</taxon>
        <taxon>Haladaptataceae</taxon>
        <taxon>Halorussus</taxon>
    </lineage>
</organism>
<dbReference type="InterPro" id="IPR001128">
    <property type="entry name" value="Cyt_P450"/>
</dbReference>
<protein>
    <submittedName>
        <fullName evidence="8">Cytochrome P450</fullName>
    </submittedName>
</protein>
<sequence length="475" mass="54001">MTKRAPARTPPGPDGLPVVGSLPAYARDPFDFERRMHRQYGDVVRWRFPGNWVYHLADPDHIEHVLVQNNQNYVKGEAFQETLGPVLGNGVLNSEGEFWRRQRHLIEPSFHPDRISTYAEMMVDSTERATARWRDGEVRDVHSEMTALTLDIVGRALFGVDLRDDSERVGEALEVVMAASEFSLTDLLPEAIPTPGRRRFENAVETLDRVVAEIIAERKRNPTDDDVVSMLLAARDEEGEGMTDRQVRDEVMTLLLAGHETTALALTFTFFLLAQNGDVERKLVAELDRELGGDRPTMADLGDLPYLERVVKESMRLYPPVPGIVREPVEDDRVGDYRIPAGVTVSMSQHVVHRDPRWYDDPMAFRPDRWTDGFEQSLPRLAYFPFAAGPRRCIGDRFALLEARLVLATILQEYHLELVSSPALDLRPSITARPKRPVEMKIHERSGSRWDASASERAESERTPRSEREVETEAE</sequence>
<dbReference type="InterPro" id="IPR002403">
    <property type="entry name" value="Cyt_P450_E_grp-IV"/>
</dbReference>
<evidence type="ECO:0000256" key="3">
    <source>
        <dbReference type="ARBA" id="ARBA00022723"/>
    </source>
</evidence>
<feature type="compositionally biased region" description="Basic and acidic residues" evidence="7">
    <location>
        <begin position="436"/>
        <end position="475"/>
    </location>
</feature>